<dbReference type="EMBL" id="JAGPNK010000009">
    <property type="protein sequence ID" value="KAH7313613.1"/>
    <property type="molecule type" value="Genomic_DNA"/>
</dbReference>
<dbReference type="OrthoDB" id="5244662at2759"/>
<dbReference type="InterPro" id="IPR049730">
    <property type="entry name" value="SNF2/RAD54-like_C"/>
</dbReference>
<dbReference type="InterPro" id="IPR027417">
    <property type="entry name" value="P-loop_NTPase"/>
</dbReference>
<organism evidence="3 4">
    <name type="scientific">Stachybotrys elegans</name>
    <dbReference type="NCBI Taxonomy" id="80388"/>
    <lineage>
        <taxon>Eukaryota</taxon>
        <taxon>Fungi</taxon>
        <taxon>Dikarya</taxon>
        <taxon>Ascomycota</taxon>
        <taxon>Pezizomycotina</taxon>
        <taxon>Sordariomycetes</taxon>
        <taxon>Hypocreomycetidae</taxon>
        <taxon>Hypocreales</taxon>
        <taxon>Stachybotryaceae</taxon>
        <taxon>Stachybotrys</taxon>
    </lineage>
</organism>
<evidence type="ECO:0000313" key="3">
    <source>
        <dbReference type="EMBL" id="KAH7313613.1"/>
    </source>
</evidence>
<evidence type="ECO:0000256" key="1">
    <source>
        <dbReference type="ARBA" id="ARBA00022801"/>
    </source>
</evidence>
<feature type="domain" description="Helicase C-terminal" evidence="2">
    <location>
        <begin position="241"/>
        <end position="417"/>
    </location>
</feature>
<gene>
    <name evidence="3" type="ORF">B0I35DRAFT_276326</name>
</gene>
<keyword evidence="1 3" id="KW-0378">Hydrolase</keyword>
<keyword evidence="4" id="KW-1185">Reference proteome</keyword>
<dbReference type="CDD" id="cd18793">
    <property type="entry name" value="SF2_C_SNF"/>
    <property type="match status" value="1"/>
</dbReference>
<dbReference type="AlphaFoldDB" id="A0A8K0SJ06"/>
<accession>A0A8K0SJ06</accession>
<dbReference type="SMART" id="SM00490">
    <property type="entry name" value="HELICc"/>
    <property type="match status" value="1"/>
</dbReference>
<dbReference type="Proteomes" id="UP000813444">
    <property type="component" value="Unassembled WGS sequence"/>
</dbReference>
<dbReference type="InterPro" id="IPR001650">
    <property type="entry name" value="Helicase_C-like"/>
</dbReference>
<comment type="caution">
    <text evidence="3">The sequence shown here is derived from an EMBL/GenBank/DDBJ whole genome shotgun (WGS) entry which is preliminary data.</text>
</comment>
<reference evidence="3" key="1">
    <citation type="journal article" date="2021" name="Nat. Commun.">
        <title>Genetic determinants of endophytism in the Arabidopsis root mycobiome.</title>
        <authorList>
            <person name="Mesny F."/>
            <person name="Miyauchi S."/>
            <person name="Thiergart T."/>
            <person name="Pickel B."/>
            <person name="Atanasova L."/>
            <person name="Karlsson M."/>
            <person name="Huettel B."/>
            <person name="Barry K.W."/>
            <person name="Haridas S."/>
            <person name="Chen C."/>
            <person name="Bauer D."/>
            <person name="Andreopoulos W."/>
            <person name="Pangilinan J."/>
            <person name="LaButti K."/>
            <person name="Riley R."/>
            <person name="Lipzen A."/>
            <person name="Clum A."/>
            <person name="Drula E."/>
            <person name="Henrissat B."/>
            <person name="Kohler A."/>
            <person name="Grigoriev I.V."/>
            <person name="Martin F.M."/>
            <person name="Hacquard S."/>
        </authorList>
    </citation>
    <scope>NUCLEOTIDE SEQUENCE</scope>
    <source>
        <strain evidence="3">MPI-CAGE-CH-0235</strain>
    </source>
</reference>
<evidence type="ECO:0000313" key="4">
    <source>
        <dbReference type="Proteomes" id="UP000813444"/>
    </source>
</evidence>
<dbReference type="Pfam" id="PF00271">
    <property type="entry name" value="Helicase_C"/>
    <property type="match status" value="1"/>
</dbReference>
<name>A0A8K0SJ06_9HYPO</name>
<dbReference type="SUPFAM" id="SSF52540">
    <property type="entry name" value="P-loop containing nucleoside triphosphate hydrolases"/>
    <property type="match status" value="1"/>
</dbReference>
<evidence type="ECO:0000259" key="2">
    <source>
        <dbReference type="PROSITE" id="PS51194"/>
    </source>
</evidence>
<protein>
    <submittedName>
        <fullName evidence="3">P-loop containing nucleoside triphosphate hydrolase protein</fullName>
    </submittedName>
</protein>
<proteinExistence type="predicted"/>
<dbReference type="GO" id="GO:0016787">
    <property type="term" value="F:hydrolase activity"/>
    <property type="evidence" value="ECO:0007669"/>
    <property type="project" value="UniProtKB-KW"/>
</dbReference>
<sequence length="484" mass="54385">MDADNAITRQFNHAVLKESMPLYRLHPGLLKKYGQHNKFQAEFSQFGARSILKLITIKRGWLTPLTLPDGRVTWAGEDVPKMFVHTVEFKADHNTKKAMFNMIDTLINGLYIATPSTEHQTAQGRTKSKGGLLMNANIFRRLSLTSTDINNFTLTSPTVRNAKVLTDADAATTYTPQTIASAAAQIGGSTSMITRQKTEKLMVSGDIEEVNRLTASGSHTILRWRHYLTRESPKYPFPTNRLQQLTLSVYDSPKYAFIVGMVLQKKEEAKKVLIFASHPLTSMIITALLETAGLRILSITSQHSTADREKAVAHFNHPGSGYHALVPSTTISAFGLDFHRDCSTGIIVESSHSLNTEIHCMGRLLRKNQKENVHWYRLYMQDSFDGFVEAKNMEKMAGTMAADAAIDERITGEARYLVAYEMMREYLGQSVNRYSRPRVRWNHMDSELMHNEGLFYTALAKFIVANPAVSEAITTEKAQEIAQC</sequence>
<dbReference type="PROSITE" id="PS51194">
    <property type="entry name" value="HELICASE_CTER"/>
    <property type="match status" value="1"/>
</dbReference>
<dbReference type="Gene3D" id="3.40.50.300">
    <property type="entry name" value="P-loop containing nucleotide triphosphate hydrolases"/>
    <property type="match status" value="1"/>
</dbReference>